<evidence type="ECO:0000313" key="2">
    <source>
        <dbReference type="WBParaSite" id="JU765_v2.g15912.t1"/>
    </source>
</evidence>
<name>A0AC34QFT1_9BILA</name>
<proteinExistence type="predicted"/>
<reference evidence="2" key="1">
    <citation type="submission" date="2022-11" db="UniProtKB">
        <authorList>
            <consortium name="WormBaseParasite"/>
        </authorList>
    </citation>
    <scope>IDENTIFICATION</scope>
</reference>
<protein>
    <submittedName>
        <fullName evidence="2">Anillin homology domain-containing protein</fullName>
    </submittedName>
</protein>
<sequence length="1043" mass="117766">MSRSSDTELPSPPPSVRLVVKQFERTSLNQEEISFMKAERNLSNPSLYSCTTVGDHDLMRTRTVESIVRTDSPKLPKKPLVTSLTPSYSKNALNSSFNTNTTPKSHFAHGDADRISRKSVYSEDAPLWHSSPCSTPRGTINKSQGRYTTSLASLPTPNCALRISSQRRVPFSFDSYRTLPSPRDSRIFSERHSRCMLEPIAASTPAGSISRGNFDLNDSILSYETTAEFVEDDEFIKCVTRLSYKEAAERERIRQAKRMILMEKRSNNPRNSMSELHANGLIVISQARMFMYKELISRIETFHRMRIGPPPISRFVRSRVTIKGLQLSLSRHYYVKENSYVFMIVGSTHEKVLATEVLHISDGGSLRAIRIRVDEEMTFLNLPLNFQIRIEVYAMKLVNRQTLTPKELAKKALSFIGHCASPITQEEIDKQECGFKPVGHVFITRDNTAVDGYTNYLISNNDWPLDGRMEMKCECTPLPPQLYQVRSGYWNLISGPGDVTKYVKSFNGIIRFYNSASDVENFNLDPSFIIDMSTVCNRTIEREPPKTSNDPEYAFHLDVLSFPRGCDLCEHKRFLVGFDSEEFLMSWIEYINACLDVILFLIPALDGQHLCVSQKHVAKKSDRFCTLLTANFSLYVNCFTRFDLFSLIFLFSSEKPGRDKLEKMEIPKLRSAEKEAELDRKIEEIRKKNQILEQRHQETKKDAEENGIPKLPTNHRPNKPGKTGSNKDSNVKTSEKIGEKKKSTMTESKGKNGSNREWDAGKTPADSWKVNVPDIGDHDNKYFKTEATRGKRRGAANAVPRPVPGTRNPGYFHDDRLDAPKRGGRQPRRGSDRNQNDSSKPNMNLGPESHPESKTSTGKPLRGNKKPSFDGSQSFGKKPAQKHNFVGKTPDLPNQNLQKPKPFSKYPSNRVKNPGQFGAKKPNKNYDSDERTVKRVLDNLIDKVVLFERKEKRATSNNVPDAAKDAENHAEENGKDLEQKTEDSAAKVDENENSKVENADFPAENPTEPGPTVQESSAATTLESSAPEPAVLPSETTQPVLAN</sequence>
<accession>A0AC34QFT1</accession>
<dbReference type="Proteomes" id="UP000887576">
    <property type="component" value="Unplaced"/>
</dbReference>
<evidence type="ECO:0000313" key="1">
    <source>
        <dbReference type="Proteomes" id="UP000887576"/>
    </source>
</evidence>
<organism evidence="1 2">
    <name type="scientific">Panagrolaimus sp. JU765</name>
    <dbReference type="NCBI Taxonomy" id="591449"/>
    <lineage>
        <taxon>Eukaryota</taxon>
        <taxon>Metazoa</taxon>
        <taxon>Ecdysozoa</taxon>
        <taxon>Nematoda</taxon>
        <taxon>Chromadorea</taxon>
        <taxon>Rhabditida</taxon>
        <taxon>Tylenchina</taxon>
        <taxon>Panagrolaimomorpha</taxon>
        <taxon>Panagrolaimoidea</taxon>
        <taxon>Panagrolaimidae</taxon>
        <taxon>Panagrolaimus</taxon>
    </lineage>
</organism>
<dbReference type="WBParaSite" id="JU765_v2.g15912.t1">
    <property type="protein sequence ID" value="JU765_v2.g15912.t1"/>
    <property type="gene ID" value="JU765_v2.g15912"/>
</dbReference>